<protein>
    <submittedName>
        <fullName evidence="1">Uncharacterized protein</fullName>
    </submittedName>
</protein>
<evidence type="ECO:0000313" key="2">
    <source>
        <dbReference type="Proteomes" id="UP000799779"/>
    </source>
</evidence>
<reference evidence="1" key="1">
    <citation type="journal article" date="2020" name="Stud. Mycol.">
        <title>101 Dothideomycetes genomes: a test case for predicting lifestyles and emergence of pathogens.</title>
        <authorList>
            <person name="Haridas S."/>
            <person name="Albert R."/>
            <person name="Binder M."/>
            <person name="Bloem J."/>
            <person name="Labutti K."/>
            <person name="Salamov A."/>
            <person name="Andreopoulos B."/>
            <person name="Baker S."/>
            <person name="Barry K."/>
            <person name="Bills G."/>
            <person name="Bluhm B."/>
            <person name="Cannon C."/>
            <person name="Castanera R."/>
            <person name="Culley D."/>
            <person name="Daum C."/>
            <person name="Ezra D."/>
            <person name="Gonzalez J."/>
            <person name="Henrissat B."/>
            <person name="Kuo A."/>
            <person name="Liang C."/>
            <person name="Lipzen A."/>
            <person name="Lutzoni F."/>
            <person name="Magnuson J."/>
            <person name="Mondo S."/>
            <person name="Nolan M."/>
            <person name="Ohm R."/>
            <person name="Pangilinan J."/>
            <person name="Park H.-J."/>
            <person name="Ramirez L."/>
            <person name="Alfaro M."/>
            <person name="Sun H."/>
            <person name="Tritt A."/>
            <person name="Yoshinaga Y."/>
            <person name="Zwiers L.-H."/>
            <person name="Turgeon B."/>
            <person name="Goodwin S."/>
            <person name="Spatafora J."/>
            <person name="Crous P."/>
            <person name="Grigoriev I."/>
        </authorList>
    </citation>
    <scope>NUCLEOTIDE SEQUENCE</scope>
    <source>
        <strain evidence="1">CBS 123094</strain>
    </source>
</reference>
<keyword evidence="2" id="KW-1185">Reference proteome</keyword>
<dbReference type="Proteomes" id="UP000799779">
    <property type="component" value="Unassembled WGS sequence"/>
</dbReference>
<evidence type="ECO:0000313" key="1">
    <source>
        <dbReference type="EMBL" id="KAF1994036.1"/>
    </source>
</evidence>
<sequence length="381" mass="42001">MMDGAVGLGKEWHDRVTMYAARLTQLQIEEAMWGVNYVLGLEGSLVVAMYLIDWSRSCTTLLERCTPDLYGCKFKCGVRFLSRPPGGASSLALGGGGGGDGIFENIQGQYAPERKPEKPKVAMPNSPKVVPETGRMTTIERNLPSVNIYKPFQACTCKEPVVRDLVNVGPRDGPAASIFRHQHCMRPELIHERHSRRQSMLLNEQYTLSASVIRDSAKRSRAVSPESMLESNPCSNRTKGWLQGPKIERCLSEDAQEISSKCVSQKWKVRLSRCIHHMTCLAGSSPRSQVTLSCITATSCLSEVWSILLDLRYPLSKLNRSTAASLRSGLKTGAKMPIRAGCVGQHEHVVRCLTSVFISFPLPSAISQNLKVNLPSVRLGT</sequence>
<gene>
    <name evidence="1" type="ORF">P154DRAFT_41446</name>
</gene>
<proteinExistence type="predicted"/>
<name>A0A6A5W8S5_9PLEO</name>
<dbReference type="AlphaFoldDB" id="A0A6A5W8S5"/>
<organism evidence="1 2">
    <name type="scientific">Amniculicola lignicola CBS 123094</name>
    <dbReference type="NCBI Taxonomy" id="1392246"/>
    <lineage>
        <taxon>Eukaryota</taxon>
        <taxon>Fungi</taxon>
        <taxon>Dikarya</taxon>
        <taxon>Ascomycota</taxon>
        <taxon>Pezizomycotina</taxon>
        <taxon>Dothideomycetes</taxon>
        <taxon>Pleosporomycetidae</taxon>
        <taxon>Pleosporales</taxon>
        <taxon>Amniculicolaceae</taxon>
        <taxon>Amniculicola</taxon>
    </lineage>
</organism>
<dbReference type="EMBL" id="ML977674">
    <property type="protein sequence ID" value="KAF1994036.1"/>
    <property type="molecule type" value="Genomic_DNA"/>
</dbReference>
<accession>A0A6A5W8S5</accession>